<dbReference type="CDD" id="cd01991">
    <property type="entry name" value="Asn_synthase_B_C"/>
    <property type="match status" value="1"/>
</dbReference>
<dbReference type="AlphaFoldDB" id="A0A086IZ43"/>
<dbReference type="GeneID" id="77677354"/>
<keyword evidence="2" id="KW-0061">Asparagine biosynthesis</keyword>
<organism evidence="5 6">
    <name type="scientific">Nematocida ausubeli (strain ATCC PRA-371 / ERTm2)</name>
    <name type="common">Nematode killer fungus</name>
    <dbReference type="NCBI Taxonomy" id="1913371"/>
    <lineage>
        <taxon>Eukaryota</taxon>
        <taxon>Fungi</taxon>
        <taxon>Fungi incertae sedis</taxon>
        <taxon>Microsporidia</taxon>
        <taxon>Nematocida</taxon>
    </lineage>
</organism>
<evidence type="ECO:0000259" key="4">
    <source>
        <dbReference type="Pfam" id="PF00733"/>
    </source>
</evidence>
<evidence type="ECO:0000256" key="3">
    <source>
        <dbReference type="ARBA" id="ARBA00022962"/>
    </source>
</evidence>
<dbReference type="GO" id="GO:0006529">
    <property type="term" value="P:asparagine biosynthetic process"/>
    <property type="evidence" value="ECO:0007669"/>
    <property type="project" value="UniProtKB-KW"/>
</dbReference>
<dbReference type="HOGENOM" id="CLU_778650_0_0_1"/>
<sequence>MSIYAYSRNIIQEILQKQESLQMKDISINISEDINNSEVMDISVCSLETLLFNSLKNILDRITDETNRIFISYSGGIDSLLCAMLCLKYFTHKVFLINTAFSCGDTWASRDRETAKEGYTYILGRVQDTSRCMLVENNVTREETIARKEDILSISDGTTMDFNLAALHFFTARKTKELGGTYIITGSGADELFMGYSRHRKIAEEKSAVRVNKSEDRADISMMCKDIINKRKDHDETTFLLVRQIITDISGFWESNLQRDCRAGMLCGVLQMSPFLNVAVLAYALETCCAERVEKKELVEILHREYPDMHIKKKLAGQFGSGISNVVRSIRCRAHTLCRNNECLSLECTKYTRDEK</sequence>
<accession>A0A086IZ43</accession>
<dbReference type="GO" id="GO:0004066">
    <property type="term" value="F:asparagine synthase (glutamine-hydrolyzing) activity"/>
    <property type="evidence" value="ECO:0007669"/>
    <property type="project" value="InterPro"/>
</dbReference>
<evidence type="ECO:0000256" key="2">
    <source>
        <dbReference type="ARBA" id="ARBA00022888"/>
    </source>
</evidence>
<keyword evidence="3" id="KW-0315">Glutamine amidotransferase</keyword>
<dbReference type="PANTHER" id="PTHR45937:SF1">
    <property type="entry name" value="ASPARAGINE SYNTHETASE DOMAIN-CONTAINING PROTEIN 1"/>
    <property type="match status" value="1"/>
</dbReference>
<dbReference type="SUPFAM" id="SSF52402">
    <property type="entry name" value="Adenine nucleotide alpha hydrolases-like"/>
    <property type="match status" value="1"/>
</dbReference>
<dbReference type="Pfam" id="PF00733">
    <property type="entry name" value="Asn_synthase"/>
    <property type="match status" value="1"/>
</dbReference>
<dbReference type="InterPro" id="IPR051857">
    <property type="entry name" value="Asn_synthetase_domain"/>
</dbReference>
<protein>
    <recommendedName>
        <fullName evidence="4">Asparagine synthetase domain-containing protein</fullName>
    </recommendedName>
</protein>
<reference evidence="5 6" key="1">
    <citation type="journal article" date="2014" name="Genome Announc.">
        <title>Genome Sequence of the Microsporidian Species Nematocida sp1 Strain ERTm6 (ATCC PRA-372).</title>
        <authorList>
            <person name="Bakowski M.A."/>
            <person name="Priest M."/>
            <person name="Young S."/>
            <person name="Cuomo C.A."/>
            <person name="Troemel E.R."/>
        </authorList>
    </citation>
    <scope>NUCLEOTIDE SEQUENCE [LARGE SCALE GENOMIC DNA]</scope>
    <source>
        <strain evidence="5 6">ERTm6</strain>
    </source>
</reference>
<gene>
    <name evidence="5" type="ORF">NESG_02381</name>
</gene>
<evidence type="ECO:0000256" key="1">
    <source>
        <dbReference type="ARBA" id="ARBA00022605"/>
    </source>
</evidence>
<dbReference type="RefSeq" id="XP_052903716.1">
    <property type="nucleotide sequence ID" value="XM_053049985.1"/>
</dbReference>
<keyword evidence="6" id="KW-1185">Reference proteome</keyword>
<keyword evidence="1" id="KW-0028">Amino-acid biosynthesis</keyword>
<evidence type="ECO:0000313" key="6">
    <source>
        <dbReference type="Proteomes" id="UP000054524"/>
    </source>
</evidence>
<feature type="domain" description="Asparagine synthetase" evidence="4">
    <location>
        <begin position="74"/>
        <end position="325"/>
    </location>
</feature>
<dbReference type="Gene3D" id="3.40.50.620">
    <property type="entry name" value="HUPs"/>
    <property type="match status" value="1"/>
</dbReference>
<name>A0A086IZ43_NEMA1</name>
<comment type="caution">
    <text evidence="5">The sequence shown here is derived from an EMBL/GenBank/DDBJ whole genome shotgun (WGS) entry which is preliminary data.</text>
</comment>
<dbReference type="Proteomes" id="UP000054524">
    <property type="component" value="Unassembled WGS sequence"/>
</dbReference>
<dbReference type="PANTHER" id="PTHR45937">
    <property type="entry name" value="ASPARAGINE SYNTHETASE DOMAIN-CONTAINING PROTEIN 1"/>
    <property type="match status" value="1"/>
</dbReference>
<dbReference type="InterPro" id="IPR014729">
    <property type="entry name" value="Rossmann-like_a/b/a_fold"/>
</dbReference>
<dbReference type="EMBL" id="AKIJ01000006">
    <property type="protein sequence ID" value="KFG25161.1"/>
    <property type="molecule type" value="Genomic_DNA"/>
</dbReference>
<dbReference type="InterPro" id="IPR001962">
    <property type="entry name" value="Asn_synthase"/>
</dbReference>
<evidence type="ECO:0000313" key="5">
    <source>
        <dbReference type="EMBL" id="KFG25161.1"/>
    </source>
</evidence>
<proteinExistence type="predicted"/>